<name>A0A6N2R3Y7_9FIRM</name>
<dbReference type="AlphaFoldDB" id="A0A6N2R3Y7"/>
<dbReference type="EMBL" id="CACRSL010000003">
    <property type="protein sequence ID" value="VYS75592.1"/>
    <property type="molecule type" value="Genomic_DNA"/>
</dbReference>
<protein>
    <submittedName>
        <fullName evidence="1">Uncharacterized protein</fullName>
    </submittedName>
</protein>
<proteinExistence type="predicted"/>
<reference evidence="1" key="1">
    <citation type="submission" date="2019-11" db="EMBL/GenBank/DDBJ databases">
        <authorList>
            <person name="Feng L."/>
        </authorList>
    </citation>
    <scope>NUCLEOTIDE SEQUENCE</scope>
    <source>
        <strain evidence="1">AundefinedLFYP135</strain>
    </source>
</reference>
<organism evidence="1">
    <name type="scientific">uncultured Anaerotruncus sp</name>
    <dbReference type="NCBI Taxonomy" id="905011"/>
    <lineage>
        <taxon>Bacteria</taxon>
        <taxon>Bacillati</taxon>
        <taxon>Bacillota</taxon>
        <taxon>Clostridia</taxon>
        <taxon>Eubacteriales</taxon>
        <taxon>Oscillospiraceae</taxon>
        <taxon>Anaerotruncus</taxon>
        <taxon>environmental samples</taxon>
    </lineage>
</organism>
<accession>A0A6N2R3Y7</accession>
<gene>
    <name evidence="1" type="ORF">AULFYP135_00212</name>
</gene>
<sequence>MAGVERSVLYYTTGRVTLEIHFPENRVVCQWCRFCRNEDSLKRWKCLLTDEYLVYPFQGRGNECPVEFPGGEESE</sequence>
<evidence type="ECO:0000313" key="1">
    <source>
        <dbReference type="EMBL" id="VYS75592.1"/>
    </source>
</evidence>